<gene>
    <name evidence="6" type="ORF">MIMGU_mgv1a011926mg</name>
</gene>
<name>A0A022QUP5_ERYGU</name>
<dbReference type="Proteomes" id="UP000030748">
    <property type="component" value="Unassembled WGS sequence"/>
</dbReference>
<keyword evidence="7" id="KW-1185">Reference proteome</keyword>
<dbReference type="EMBL" id="KI630984">
    <property type="protein sequence ID" value="EYU31319.1"/>
    <property type="molecule type" value="Genomic_DNA"/>
</dbReference>
<evidence type="ECO:0000313" key="6">
    <source>
        <dbReference type="EMBL" id="EYU31319.1"/>
    </source>
</evidence>
<dbReference type="eggNOG" id="KOG0710">
    <property type="taxonomic scope" value="Eukaryota"/>
</dbReference>
<evidence type="ECO:0000259" key="5">
    <source>
        <dbReference type="PROSITE" id="PS01031"/>
    </source>
</evidence>
<dbReference type="AlphaFoldDB" id="A0A022QUP5"/>
<dbReference type="InterPro" id="IPR002068">
    <property type="entry name" value="A-crystallin/Hsp20_dom"/>
</dbReference>
<dbReference type="CDD" id="cd06464">
    <property type="entry name" value="ACD_sHsps-like"/>
    <property type="match status" value="1"/>
</dbReference>
<reference evidence="6 7" key="1">
    <citation type="journal article" date="2013" name="Proc. Natl. Acad. Sci. U.S.A.">
        <title>Fine-scale variation in meiotic recombination in Mimulus inferred from population shotgun sequencing.</title>
        <authorList>
            <person name="Hellsten U."/>
            <person name="Wright K.M."/>
            <person name="Jenkins J."/>
            <person name="Shu S."/>
            <person name="Yuan Y."/>
            <person name="Wessler S.R."/>
            <person name="Schmutz J."/>
            <person name="Willis J.H."/>
            <person name="Rokhsar D.S."/>
        </authorList>
    </citation>
    <scope>NUCLEOTIDE SEQUENCE [LARGE SCALE GENOMIC DNA]</scope>
    <source>
        <strain evidence="7">cv. DUN x IM62</strain>
    </source>
</reference>
<dbReference type="STRING" id="4155.A0A022QUP5"/>
<organism evidence="6 7">
    <name type="scientific">Erythranthe guttata</name>
    <name type="common">Yellow monkey flower</name>
    <name type="synonym">Mimulus guttatus</name>
    <dbReference type="NCBI Taxonomy" id="4155"/>
    <lineage>
        <taxon>Eukaryota</taxon>
        <taxon>Viridiplantae</taxon>
        <taxon>Streptophyta</taxon>
        <taxon>Embryophyta</taxon>
        <taxon>Tracheophyta</taxon>
        <taxon>Spermatophyta</taxon>
        <taxon>Magnoliopsida</taxon>
        <taxon>eudicotyledons</taxon>
        <taxon>Gunneridae</taxon>
        <taxon>Pentapetalae</taxon>
        <taxon>asterids</taxon>
        <taxon>lamiids</taxon>
        <taxon>Lamiales</taxon>
        <taxon>Phrymaceae</taxon>
        <taxon>Erythranthe</taxon>
    </lineage>
</organism>
<keyword evidence="1" id="KW-0809">Transit peptide</keyword>
<dbReference type="InterPro" id="IPR008978">
    <property type="entry name" value="HSP20-like_chaperone"/>
</dbReference>
<dbReference type="Gene3D" id="2.60.40.790">
    <property type="match status" value="1"/>
</dbReference>
<sequence>MDRSTIVRVNKQITIALRRASLLLRLRWVMLTKLLPNHVIVKPSQNLTLLFVFSKLSTKNISSPTMASSLALKRLISSSNLISRSLRPSAAAAVSQPASYRRFNTNAVREYESDDRDVDVDRRPDRRIFSPFSDAFGPFPTRSSLSQILNMMDKFMESPVTTSIRRNWDARETAEGLHLRMDMPGFGKEDVKVSVEQNTLVIRGEGKKEFEEEEGGGRRYTSRIDLPEKLYKTSEIKAEIKNGVLKVFVPKIKEEERTDVFHVNVE</sequence>
<accession>A0A022QUP5</accession>
<evidence type="ECO:0000313" key="7">
    <source>
        <dbReference type="Proteomes" id="UP000030748"/>
    </source>
</evidence>
<comment type="similarity">
    <text evidence="3 4">Belongs to the small heat shock protein (HSP20) family.</text>
</comment>
<evidence type="ECO:0000256" key="4">
    <source>
        <dbReference type="RuleBase" id="RU003616"/>
    </source>
</evidence>
<keyword evidence="2" id="KW-0346">Stress response</keyword>
<evidence type="ECO:0000256" key="3">
    <source>
        <dbReference type="PROSITE-ProRule" id="PRU00285"/>
    </source>
</evidence>
<dbReference type="PANTHER" id="PTHR46991:SF11">
    <property type="entry name" value="SMALL HEAT SHOCK PROTEIN HSPF"/>
    <property type="match status" value="1"/>
</dbReference>
<evidence type="ECO:0000256" key="1">
    <source>
        <dbReference type="ARBA" id="ARBA00022946"/>
    </source>
</evidence>
<dbReference type="PROSITE" id="PS01031">
    <property type="entry name" value="SHSP"/>
    <property type="match status" value="1"/>
</dbReference>
<dbReference type="InterPro" id="IPR044656">
    <property type="entry name" value="HSP14.7/HSP23.5/HSP23.6-like"/>
</dbReference>
<evidence type="ECO:0000256" key="2">
    <source>
        <dbReference type="ARBA" id="ARBA00023016"/>
    </source>
</evidence>
<dbReference type="PANTHER" id="PTHR46991">
    <property type="entry name" value="23.5 KDA HEAT SHOCK PROTEIN, MITOCHONDRIAL"/>
    <property type="match status" value="1"/>
</dbReference>
<protein>
    <recommendedName>
        <fullName evidence="5">SHSP domain-containing protein</fullName>
    </recommendedName>
</protein>
<feature type="domain" description="SHSP" evidence="5">
    <location>
        <begin position="159"/>
        <end position="266"/>
    </location>
</feature>
<dbReference type="Pfam" id="PF00011">
    <property type="entry name" value="HSP20"/>
    <property type="match status" value="1"/>
</dbReference>
<dbReference type="SUPFAM" id="SSF49764">
    <property type="entry name" value="HSP20-like chaperones"/>
    <property type="match status" value="1"/>
</dbReference>
<proteinExistence type="inferred from homology"/>